<dbReference type="Proteomes" id="UP001385951">
    <property type="component" value="Unassembled WGS sequence"/>
</dbReference>
<evidence type="ECO:0000313" key="11">
    <source>
        <dbReference type="Proteomes" id="UP001385951"/>
    </source>
</evidence>
<feature type="domain" description="Protein kinase" evidence="9">
    <location>
        <begin position="197"/>
        <end position="555"/>
    </location>
</feature>
<accession>A0AAW0G9Q4</accession>
<dbReference type="GO" id="GO:0035556">
    <property type="term" value="P:intracellular signal transduction"/>
    <property type="evidence" value="ECO:0007669"/>
    <property type="project" value="TreeGrafter"/>
</dbReference>
<evidence type="ECO:0000313" key="10">
    <source>
        <dbReference type="EMBL" id="KAK7690120.1"/>
    </source>
</evidence>
<evidence type="ECO:0000256" key="3">
    <source>
        <dbReference type="ARBA" id="ARBA00022679"/>
    </source>
</evidence>
<keyword evidence="11" id="KW-1185">Reference proteome</keyword>
<dbReference type="InterPro" id="IPR000719">
    <property type="entry name" value="Prot_kinase_dom"/>
</dbReference>
<dbReference type="PROSITE" id="PS50011">
    <property type="entry name" value="PROTEIN_KINASE_DOM"/>
    <property type="match status" value="1"/>
</dbReference>
<organism evidence="10 11">
    <name type="scientific">Cerrena zonata</name>
    <dbReference type="NCBI Taxonomy" id="2478898"/>
    <lineage>
        <taxon>Eukaryota</taxon>
        <taxon>Fungi</taxon>
        <taxon>Dikarya</taxon>
        <taxon>Basidiomycota</taxon>
        <taxon>Agaricomycotina</taxon>
        <taxon>Agaricomycetes</taxon>
        <taxon>Polyporales</taxon>
        <taxon>Cerrenaceae</taxon>
        <taxon>Cerrena</taxon>
    </lineage>
</organism>
<keyword evidence="6" id="KW-0067">ATP-binding</keyword>
<evidence type="ECO:0000256" key="2">
    <source>
        <dbReference type="ARBA" id="ARBA00022527"/>
    </source>
</evidence>
<dbReference type="SUPFAM" id="SSF56112">
    <property type="entry name" value="Protein kinase-like (PK-like)"/>
    <property type="match status" value="1"/>
</dbReference>
<proteinExistence type="predicted"/>
<keyword evidence="5" id="KW-0418">Kinase</keyword>
<dbReference type="SMART" id="SM00220">
    <property type="entry name" value="S_TKc"/>
    <property type="match status" value="1"/>
</dbReference>
<keyword evidence="3" id="KW-0808">Transferase</keyword>
<dbReference type="EMBL" id="JASBNA010000007">
    <property type="protein sequence ID" value="KAK7690120.1"/>
    <property type="molecule type" value="Genomic_DNA"/>
</dbReference>
<sequence length="714" mass="79938">MSADNTYLALTLWEVVGCVSLATEANLLLGAIAMAFLVKLNELAIKSSNEMDNLNKVNATPRHERHIRASLITFATAAQRNNTESFFTRLFLQAGRPRRIPIEWPISHGVLVNWFLMMVAKGCLSIPEVNRILGVHYSPSSADDCDSSDSEEEDSQTSINSACAIAEYPTLTLASSPTANHTSSYHQVSAKLCLQDFEIQGTIDAGNFGTVKHAQHKSSGNLIALKIVSKHPQLSRDVGKDVTLALKTSGTTLGNATTGIDEGLKLKLDHKNDVMSNDDQRLSHTKQDATASQQWETCLEEYFSMRRMKGIPWIVQLLGSFHDESNFYFVMPYYPGGDLQALLDCNGGRFPYQQARLYTAQLILGIEALQDHGIVHRDLKPGNILIDETGHLVIADFGLAKCFETHKTPLEKQVCGTIPIENFENGDSEVLVDIDVDVDEHYGIDQTITACGTPEYAAPEIYLEELYSYPVDIWAMGVIAFRMFIGRSPWGEWDFTKDSPKDLAETIVRGRFKVEKKELQSFDLPREVELFLRETLDKDQISRPTATDLTSHALFDDFEWEELLQRDIQMPWISPSLNSNSTTYPTQNFEPMVPRQISDNSEDPVAFFNYISPNLILPLRQEYTQKTVTCSTIGNHNQLICPPLILADSLTLYVNTTRYTTDKTLAEPTLGSCVDISEELESTAASCQDQPQTTLTRMKRWVVSIIWQPVATQV</sequence>
<comment type="caution">
    <text evidence="10">The sequence shown here is derived from an EMBL/GenBank/DDBJ whole genome shotgun (WGS) entry which is preliminary data.</text>
</comment>
<name>A0AAW0G9Q4_9APHY</name>
<evidence type="ECO:0000256" key="8">
    <source>
        <dbReference type="ARBA" id="ARBA00048679"/>
    </source>
</evidence>
<dbReference type="InterPro" id="IPR011009">
    <property type="entry name" value="Kinase-like_dom_sf"/>
</dbReference>
<dbReference type="PANTHER" id="PTHR24356:SF1">
    <property type="entry name" value="SERINE_THREONINE-PROTEIN KINASE GREATWALL"/>
    <property type="match status" value="1"/>
</dbReference>
<dbReference type="PROSITE" id="PS00108">
    <property type="entry name" value="PROTEIN_KINASE_ST"/>
    <property type="match status" value="1"/>
</dbReference>
<evidence type="ECO:0000256" key="4">
    <source>
        <dbReference type="ARBA" id="ARBA00022741"/>
    </source>
</evidence>
<evidence type="ECO:0000256" key="1">
    <source>
        <dbReference type="ARBA" id="ARBA00012513"/>
    </source>
</evidence>
<dbReference type="Gene3D" id="1.10.510.10">
    <property type="entry name" value="Transferase(Phosphotransferase) domain 1"/>
    <property type="match status" value="2"/>
</dbReference>
<keyword evidence="2" id="KW-0723">Serine/threonine-protein kinase</keyword>
<evidence type="ECO:0000256" key="5">
    <source>
        <dbReference type="ARBA" id="ARBA00022777"/>
    </source>
</evidence>
<protein>
    <recommendedName>
        <fullName evidence="1">non-specific serine/threonine protein kinase</fullName>
        <ecNumber evidence="1">2.7.11.1</ecNumber>
    </recommendedName>
</protein>
<comment type="catalytic activity">
    <reaction evidence="7">
        <text>L-threonyl-[protein] + ATP = O-phospho-L-threonyl-[protein] + ADP + H(+)</text>
        <dbReference type="Rhea" id="RHEA:46608"/>
        <dbReference type="Rhea" id="RHEA-COMP:11060"/>
        <dbReference type="Rhea" id="RHEA-COMP:11605"/>
        <dbReference type="ChEBI" id="CHEBI:15378"/>
        <dbReference type="ChEBI" id="CHEBI:30013"/>
        <dbReference type="ChEBI" id="CHEBI:30616"/>
        <dbReference type="ChEBI" id="CHEBI:61977"/>
        <dbReference type="ChEBI" id="CHEBI:456216"/>
        <dbReference type="EC" id="2.7.11.1"/>
    </reaction>
</comment>
<dbReference type="EC" id="2.7.11.1" evidence="1"/>
<comment type="catalytic activity">
    <reaction evidence="8">
        <text>L-seryl-[protein] + ATP = O-phospho-L-seryl-[protein] + ADP + H(+)</text>
        <dbReference type="Rhea" id="RHEA:17989"/>
        <dbReference type="Rhea" id="RHEA-COMP:9863"/>
        <dbReference type="Rhea" id="RHEA-COMP:11604"/>
        <dbReference type="ChEBI" id="CHEBI:15378"/>
        <dbReference type="ChEBI" id="CHEBI:29999"/>
        <dbReference type="ChEBI" id="CHEBI:30616"/>
        <dbReference type="ChEBI" id="CHEBI:83421"/>
        <dbReference type="ChEBI" id="CHEBI:456216"/>
        <dbReference type="EC" id="2.7.11.1"/>
    </reaction>
</comment>
<dbReference type="GO" id="GO:0004674">
    <property type="term" value="F:protein serine/threonine kinase activity"/>
    <property type="evidence" value="ECO:0007669"/>
    <property type="project" value="UniProtKB-KW"/>
</dbReference>
<dbReference type="AlphaFoldDB" id="A0AAW0G9Q4"/>
<keyword evidence="4" id="KW-0547">Nucleotide-binding</keyword>
<dbReference type="GO" id="GO:0005524">
    <property type="term" value="F:ATP binding"/>
    <property type="evidence" value="ECO:0007669"/>
    <property type="project" value="UniProtKB-KW"/>
</dbReference>
<dbReference type="Gene3D" id="3.30.200.20">
    <property type="entry name" value="Phosphorylase Kinase, domain 1"/>
    <property type="match status" value="3"/>
</dbReference>
<dbReference type="PANTHER" id="PTHR24356">
    <property type="entry name" value="SERINE/THREONINE-PROTEIN KINASE"/>
    <property type="match status" value="1"/>
</dbReference>
<dbReference type="Pfam" id="PF00069">
    <property type="entry name" value="Pkinase"/>
    <property type="match status" value="2"/>
</dbReference>
<dbReference type="InterPro" id="IPR050236">
    <property type="entry name" value="Ser_Thr_kinase_AGC"/>
</dbReference>
<reference evidence="10 11" key="1">
    <citation type="submission" date="2022-09" db="EMBL/GenBank/DDBJ databases">
        <authorList>
            <person name="Palmer J.M."/>
        </authorList>
    </citation>
    <scope>NUCLEOTIDE SEQUENCE [LARGE SCALE GENOMIC DNA]</scope>
    <source>
        <strain evidence="10 11">DSM 7382</strain>
    </source>
</reference>
<evidence type="ECO:0000256" key="7">
    <source>
        <dbReference type="ARBA" id="ARBA00047899"/>
    </source>
</evidence>
<evidence type="ECO:0000256" key="6">
    <source>
        <dbReference type="ARBA" id="ARBA00022840"/>
    </source>
</evidence>
<evidence type="ECO:0000259" key="9">
    <source>
        <dbReference type="PROSITE" id="PS50011"/>
    </source>
</evidence>
<dbReference type="InterPro" id="IPR008271">
    <property type="entry name" value="Ser/Thr_kinase_AS"/>
</dbReference>
<gene>
    <name evidence="10" type="ORF">QCA50_006769</name>
</gene>